<proteinExistence type="inferred from homology"/>
<dbReference type="RefSeq" id="WP_069969803.1">
    <property type="nucleotide sequence ID" value="NZ_CM124774.1"/>
</dbReference>
<name>A0A1E5QD64_9CYAN</name>
<dbReference type="SUPFAM" id="SSF109854">
    <property type="entry name" value="DinB/YfiT-like putative metalloenzymes"/>
    <property type="match status" value="1"/>
</dbReference>
<evidence type="ECO:0000256" key="2">
    <source>
        <dbReference type="ARBA" id="ARBA00022723"/>
    </source>
</evidence>
<dbReference type="PANTHER" id="PTHR37302">
    <property type="entry name" value="SLR1116 PROTEIN"/>
    <property type="match status" value="1"/>
</dbReference>
<feature type="binding site" evidence="3">
    <location>
        <position position="135"/>
    </location>
    <ligand>
        <name>a divalent metal cation</name>
        <dbReference type="ChEBI" id="CHEBI:60240"/>
    </ligand>
</feature>
<dbReference type="Pfam" id="PF05163">
    <property type="entry name" value="DinB"/>
    <property type="match status" value="1"/>
</dbReference>
<dbReference type="GO" id="GO:0046872">
    <property type="term" value="F:metal ion binding"/>
    <property type="evidence" value="ECO:0007669"/>
    <property type="project" value="UniProtKB-KW"/>
</dbReference>
<dbReference type="InterPro" id="IPR034660">
    <property type="entry name" value="DinB/YfiT-like"/>
</dbReference>
<feature type="binding site" evidence="3">
    <location>
        <position position="50"/>
    </location>
    <ligand>
        <name>a divalent metal cation</name>
        <dbReference type="ChEBI" id="CHEBI:60240"/>
    </ligand>
</feature>
<reference evidence="4" key="1">
    <citation type="submission" date="2016-09" db="EMBL/GenBank/DDBJ databases">
        <title>Draft genome of thermotolerant cyanobacterium Desertifilum sp. strain IPPAS B-1220.</title>
        <authorList>
            <person name="Sinetova M.A."/>
            <person name="Bolakhan K."/>
            <person name="Zayadan B.K."/>
            <person name="Mironov K.S."/>
            <person name="Ustinova V."/>
            <person name="Kupriyanova E.V."/>
            <person name="Sidorov R.A."/>
            <person name="Skrypnik A.N."/>
            <person name="Gogoleva N.E."/>
            <person name="Gogolev Y.V."/>
            <person name="Los D.A."/>
        </authorList>
    </citation>
    <scope>NUCLEOTIDE SEQUENCE [LARGE SCALE GENOMIC DNA]</scope>
    <source>
        <strain evidence="4">IPPAS B-1220</strain>
    </source>
</reference>
<dbReference type="Gene3D" id="1.20.120.450">
    <property type="entry name" value="dinb family like domain"/>
    <property type="match status" value="1"/>
</dbReference>
<dbReference type="PANTHER" id="PTHR37302:SF1">
    <property type="entry name" value="PROTEIN DINB"/>
    <property type="match status" value="1"/>
</dbReference>
<organism evidence="4">
    <name type="scientific">Desertifilum tharense IPPAS B-1220</name>
    <dbReference type="NCBI Taxonomy" id="1781255"/>
    <lineage>
        <taxon>Bacteria</taxon>
        <taxon>Bacillati</taxon>
        <taxon>Cyanobacteriota</taxon>
        <taxon>Cyanophyceae</taxon>
        <taxon>Desertifilales</taxon>
        <taxon>Desertifilaceae</taxon>
        <taxon>Desertifilum</taxon>
    </lineage>
</organism>
<dbReference type="STRING" id="1781255.BH720_24230"/>
<dbReference type="OrthoDB" id="119432at2"/>
<gene>
    <name evidence="4" type="ORF">BH720_24230</name>
</gene>
<dbReference type="AlphaFoldDB" id="A0A1E5QD64"/>
<sequence length="177" mass="20770">MHKSDYFQRLAQYNTWMNERIYAVCETLPDEVRKADRGAFFRSIHGTLNHILLADRLWLGRFCDRPFESKSLAEELYADFTILTQERQKSDREIQNWANQLTEEKLAAPLTFFSRSQARECTYPLWHTALHFFNHQTHHRGQLTTLLSQCGYDPGVTDLLWLPGTELQDSESKVTSN</sequence>
<keyword evidence="2 3" id="KW-0479">Metal-binding</keyword>
<comment type="similarity">
    <text evidence="1">Belongs to the DinB family.</text>
</comment>
<comment type="caution">
    <text evidence="4">The sequence shown here is derived from an EMBL/GenBank/DDBJ whole genome shotgun (WGS) entry which is preliminary data.</text>
</comment>
<evidence type="ECO:0000313" key="4">
    <source>
        <dbReference type="EMBL" id="OEJ72610.1"/>
    </source>
</evidence>
<accession>A0A1E5QD64</accession>
<evidence type="ECO:0000256" key="3">
    <source>
        <dbReference type="PIRSR" id="PIRSR607837-1"/>
    </source>
</evidence>
<feature type="binding site" evidence="3">
    <location>
        <position position="139"/>
    </location>
    <ligand>
        <name>a divalent metal cation</name>
        <dbReference type="ChEBI" id="CHEBI:60240"/>
    </ligand>
</feature>
<dbReference type="InterPro" id="IPR007837">
    <property type="entry name" value="DinB"/>
</dbReference>
<protein>
    <submittedName>
        <fullName evidence="4">Damage-inducible protein DinB</fullName>
    </submittedName>
</protein>
<dbReference type="EMBL" id="MJGC01000121">
    <property type="protein sequence ID" value="OEJ72610.1"/>
    <property type="molecule type" value="Genomic_DNA"/>
</dbReference>
<evidence type="ECO:0000256" key="1">
    <source>
        <dbReference type="ARBA" id="ARBA00008635"/>
    </source>
</evidence>